<dbReference type="RefSeq" id="WP_128390348.1">
    <property type="nucleotide sequence ID" value="NZ_SBII01000009.1"/>
</dbReference>
<dbReference type="EMBL" id="SBII01000009">
    <property type="protein sequence ID" value="RWW98772.1"/>
    <property type="molecule type" value="Genomic_DNA"/>
</dbReference>
<reference evidence="1 2" key="1">
    <citation type="submission" date="2019-01" db="EMBL/GenBank/DDBJ databases">
        <title>Flavobacterium sp. nov.,isolated from freshwater.</title>
        <authorList>
            <person name="Zhang R."/>
            <person name="Du Z.-J."/>
        </authorList>
    </citation>
    <scope>NUCLEOTIDE SEQUENCE [LARGE SCALE GENOMIC DNA]</scope>
    <source>
        <strain evidence="1 2">1E403</strain>
    </source>
</reference>
<dbReference type="Proteomes" id="UP000287527">
    <property type="component" value="Unassembled WGS sequence"/>
</dbReference>
<proteinExistence type="predicted"/>
<protein>
    <submittedName>
        <fullName evidence="1">Uncharacterized protein</fullName>
    </submittedName>
</protein>
<evidence type="ECO:0000313" key="1">
    <source>
        <dbReference type="EMBL" id="RWW98772.1"/>
    </source>
</evidence>
<gene>
    <name evidence="1" type="ORF">EPI11_12655</name>
</gene>
<dbReference type="AlphaFoldDB" id="A0A444H6D4"/>
<organism evidence="1 2">
    <name type="scientific">Flavobacterium cerinum</name>
    <dbReference type="NCBI Taxonomy" id="2502784"/>
    <lineage>
        <taxon>Bacteria</taxon>
        <taxon>Pseudomonadati</taxon>
        <taxon>Bacteroidota</taxon>
        <taxon>Flavobacteriia</taxon>
        <taxon>Flavobacteriales</taxon>
        <taxon>Flavobacteriaceae</taxon>
        <taxon>Flavobacterium</taxon>
    </lineage>
</organism>
<keyword evidence="2" id="KW-1185">Reference proteome</keyword>
<evidence type="ECO:0000313" key="2">
    <source>
        <dbReference type="Proteomes" id="UP000287527"/>
    </source>
</evidence>
<sequence>MKRCSTSLPDYQINTSIVPKQGWYTFCFIRGSEDNALLFFNPDASVVPKLKGSQCTFAIKEELLPKQVREGLSQYPLFYQDGNGPFIISKQEFCTVSGLFEKLTSHMSTAYIYKDQLLINLTLQLIHFVIKHFVKLKKAE</sequence>
<name>A0A444H6D4_9FLAO</name>
<comment type="caution">
    <text evidence="1">The sequence shown here is derived from an EMBL/GenBank/DDBJ whole genome shotgun (WGS) entry which is preliminary data.</text>
</comment>
<accession>A0A444H6D4</accession>
<dbReference type="OrthoDB" id="9860899at2"/>